<name>A0A1U7IB14_9CYAN</name>
<dbReference type="InterPro" id="IPR027417">
    <property type="entry name" value="P-loop_NTPase"/>
</dbReference>
<dbReference type="Gene3D" id="3.40.50.300">
    <property type="entry name" value="P-loop containing nucleotide triphosphate hydrolases"/>
    <property type="match status" value="1"/>
</dbReference>
<protein>
    <submittedName>
        <fullName evidence="1">Kinase</fullName>
    </submittedName>
</protein>
<organism evidence="1 2">
    <name type="scientific">[Phormidium ambiguum] IAM M-71</name>
    <dbReference type="NCBI Taxonomy" id="454136"/>
    <lineage>
        <taxon>Bacteria</taxon>
        <taxon>Bacillati</taxon>
        <taxon>Cyanobacteriota</taxon>
        <taxon>Cyanophyceae</taxon>
        <taxon>Oscillatoriophycideae</taxon>
        <taxon>Aerosakkonematales</taxon>
        <taxon>Aerosakkonemataceae</taxon>
        <taxon>Floridanema</taxon>
    </lineage>
</organism>
<keyword evidence="1" id="KW-0808">Transferase</keyword>
<dbReference type="RefSeq" id="WP_073595683.1">
    <property type="nucleotide sequence ID" value="NZ_MRCE01000026.1"/>
</dbReference>
<keyword evidence="1" id="KW-0418">Kinase</keyword>
<dbReference type="SUPFAM" id="SSF52540">
    <property type="entry name" value="P-loop containing nucleoside triphosphate hydrolases"/>
    <property type="match status" value="1"/>
</dbReference>
<comment type="caution">
    <text evidence="1">The sequence shown here is derived from an EMBL/GenBank/DDBJ whole genome shotgun (WGS) entry which is preliminary data.</text>
</comment>
<evidence type="ECO:0000313" key="2">
    <source>
        <dbReference type="Proteomes" id="UP000185860"/>
    </source>
</evidence>
<gene>
    <name evidence="1" type="ORF">NIES2119_22225</name>
</gene>
<accession>A0A1U7IB14</accession>
<dbReference type="Pfam" id="PF13671">
    <property type="entry name" value="AAA_33"/>
    <property type="match status" value="1"/>
</dbReference>
<evidence type="ECO:0000313" key="1">
    <source>
        <dbReference type="EMBL" id="OKH33824.1"/>
    </source>
</evidence>
<dbReference type="STRING" id="454136.NIES2119_22225"/>
<dbReference type="PANTHER" id="PTHR12435">
    <property type="match status" value="1"/>
</dbReference>
<dbReference type="OrthoDB" id="484613at2"/>
<sequence length="692" mass="78815">MHTPLICHILIGPPGSGKSTFAAQLAQLGNYQIVSTDAIRQQLYGDEIIQGKWSEVEARVLGEIERAIASSCAIVYDATNAKRPYRMALLMQLKNLSENMQWIGWHINTSLATCKAWNQNRSRQVPETVIEEMFSALQKFPPVVAEGFTAINSIDFTDPKFTWQTVTAKINSLSRRQINRNNRTKHSQIKLHSYSRLLDFERLLHLIALIIQYPTLGNLQHTNPNLLEKILGEPSNFSSSLAEITAIMSKLKDPIYADSQALTKDLQWLKTQGFISRGKLPIYSQLPEIQLEKVEDSNLVTHSYSDLEPFLRLIKTIRFILHHPFLPNTGEGHLKTLVTALRENQIINYNYLDTVRKDMEKVLKSYQILPDFPLRNGYFAGTGIFSRYELQKVFTVIQSQAQNLEDPVALASYETFKERIALSNLGITDTYPVRTIGTHCIIDSAFVQDSALAKNLEKLEAAILRGELLELNRISGCATFPGDEHCFFLAWPLQIVFHNLGWYLGFECASGKHLGLFRFERLDRLFLGKPQNQVREREIQLKSLQKLEKLYTASAGIFLGNSAQMQQQFLSSEPGEKANVEVMVELWFNDDKFRFISEGTKRFPSSQMKMSPPLGGSKLNYPKSIFCLAKTKDFQFPNRFRVKLPMWSLNDVDLLRWIVGFAGNVKVKQPVELINKIKEIGIAITQVYSDLV</sequence>
<reference evidence="1 2" key="1">
    <citation type="submission" date="2016-11" db="EMBL/GenBank/DDBJ databases">
        <title>Draft Genome Sequences of Nine Cyanobacterial Strains from Diverse Habitats.</title>
        <authorList>
            <person name="Zhu T."/>
            <person name="Hou S."/>
            <person name="Lu X."/>
            <person name="Hess W.R."/>
        </authorList>
    </citation>
    <scope>NUCLEOTIDE SEQUENCE [LARGE SCALE GENOMIC DNA]</scope>
    <source>
        <strain evidence="1 2">IAM M-71</strain>
    </source>
</reference>
<proteinExistence type="predicted"/>
<dbReference type="GO" id="GO:0016301">
    <property type="term" value="F:kinase activity"/>
    <property type="evidence" value="ECO:0007669"/>
    <property type="project" value="UniProtKB-KW"/>
</dbReference>
<dbReference type="AlphaFoldDB" id="A0A1U7IB14"/>
<dbReference type="Proteomes" id="UP000185860">
    <property type="component" value="Unassembled WGS sequence"/>
</dbReference>
<dbReference type="EMBL" id="MRCE01000026">
    <property type="protein sequence ID" value="OKH33824.1"/>
    <property type="molecule type" value="Genomic_DNA"/>
</dbReference>